<sequence>MATPGKETPVDANATSKSVSISGPAYKVTVGGTARGKPRRYTVSTTSQTTVIEQYHVGPRYLRPSNGSCHDSCKHGADELGNIRRLGVSKKYTMSTSRYLKPSTGSCHDSCKHGSKDESVELKTTRTLASRKKAVTKNNGVKRTVVTVERKKITGTKPNPTRDPKIRAPGNELKIHSRVKTKPMTVKPSSSTLKNKKVTKNTSQGSKNRNAKLASPRKDQYVMTKAKLRQLIAEKIQEMTLQEAETEEVGVEETIQSPESVTTESTIVQNSEEVFEEDSSSGSIQSSSIEQVSESNEQVSESNEQASESNEQVSESNEQVSESNEQVLESESEHADEDVGHEEILEEEIEYDEEGFIMEGDEDEMENDDNKPRRHRVVRSDGKDGPGQVKFRRGRVLDVDEEGESEKVNLKHQEVGKKEAQELLNSVIEETASKLVGDMKTKVEALVGAFETVISRLDEAPSSE</sequence>
<accession>A0ACB9BKA5</accession>
<reference evidence="2" key="1">
    <citation type="journal article" date="2022" name="Mol. Ecol. Resour.">
        <title>The genomes of chicory, endive, great burdock and yacon provide insights into Asteraceae palaeo-polyploidization history and plant inulin production.</title>
        <authorList>
            <person name="Fan W."/>
            <person name="Wang S."/>
            <person name="Wang H."/>
            <person name="Wang A."/>
            <person name="Jiang F."/>
            <person name="Liu H."/>
            <person name="Zhao H."/>
            <person name="Xu D."/>
            <person name="Zhang Y."/>
        </authorList>
    </citation>
    <scope>NUCLEOTIDE SEQUENCE [LARGE SCALE GENOMIC DNA]</scope>
    <source>
        <strain evidence="2">cv. Punajuju</strain>
    </source>
</reference>
<dbReference type="Proteomes" id="UP001055811">
    <property type="component" value="Linkage Group LG06"/>
</dbReference>
<evidence type="ECO:0000313" key="1">
    <source>
        <dbReference type="EMBL" id="KAI3722440.1"/>
    </source>
</evidence>
<gene>
    <name evidence="1" type="ORF">L2E82_33478</name>
</gene>
<protein>
    <submittedName>
        <fullName evidence="1">Uncharacterized protein</fullName>
    </submittedName>
</protein>
<comment type="caution">
    <text evidence="1">The sequence shown here is derived from an EMBL/GenBank/DDBJ whole genome shotgun (WGS) entry which is preliminary data.</text>
</comment>
<evidence type="ECO:0000313" key="2">
    <source>
        <dbReference type="Proteomes" id="UP001055811"/>
    </source>
</evidence>
<keyword evidence="2" id="KW-1185">Reference proteome</keyword>
<organism evidence="1 2">
    <name type="scientific">Cichorium intybus</name>
    <name type="common">Chicory</name>
    <dbReference type="NCBI Taxonomy" id="13427"/>
    <lineage>
        <taxon>Eukaryota</taxon>
        <taxon>Viridiplantae</taxon>
        <taxon>Streptophyta</taxon>
        <taxon>Embryophyta</taxon>
        <taxon>Tracheophyta</taxon>
        <taxon>Spermatophyta</taxon>
        <taxon>Magnoliopsida</taxon>
        <taxon>eudicotyledons</taxon>
        <taxon>Gunneridae</taxon>
        <taxon>Pentapetalae</taxon>
        <taxon>asterids</taxon>
        <taxon>campanulids</taxon>
        <taxon>Asterales</taxon>
        <taxon>Asteraceae</taxon>
        <taxon>Cichorioideae</taxon>
        <taxon>Cichorieae</taxon>
        <taxon>Cichoriinae</taxon>
        <taxon>Cichorium</taxon>
    </lineage>
</organism>
<name>A0ACB9BKA5_CICIN</name>
<reference evidence="1 2" key="2">
    <citation type="journal article" date="2022" name="Mol. Ecol. Resour.">
        <title>The genomes of chicory, endive, great burdock and yacon provide insights into Asteraceae paleo-polyploidization history and plant inulin production.</title>
        <authorList>
            <person name="Fan W."/>
            <person name="Wang S."/>
            <person name="Wang H."/>
            <person name="Wang A."/>
            <person name="Jiang F."/>
            <person name="Liu H."/>
            <person name="Zhao H."/>
            <person name="Xu D."/>
            <person name="Zhang Y."/>
        </authorList>
    </citation>
    <scope>NUCLEOTIDE SEQUENCE [LARGE SCALE GENOMIC DNA]</scope>
    <source>
        <strain evidence="2">cv. Punajuju</strain>
        <tissue evidence="1">Leaves</tissue>
    </source>
</reference>
<proteinExistence type="predicted"/>
<dbReference type="EMBL" id="CM042014">
    <property type="protein sequence ID" value="KAI3722440.1"/>
    <property type="molecule type" value="Genomic_DNA"/>
</dbReference>